<dbReference type="Pfam" id="PF10978">
    <property type="entry name" value="DUF2785"/>
    <property type="match status" value="1"/>
</dbReference>
<name>A0A1R1LJQ7_9MICC</name>
<proteinExistence type="predicted"/>
<gene>
    <name evidence="1" type="ORF">BKD30_03090</name>
</gene>
<reference evidence="1 2" key="1">
    <citation type="submission" date="2016-12" db="EMBL/GenBank/DDBJ databases">
        <title>Draft genome of Tersicoccus phoenicis 1P05MA.</title>
        <authorList>
            <person name="Nakajima Y."/>
            <person name="Yoshizawa S."/>
            <person name="Nakamura K."/>
            <person name="Ogura Y."/>
            <person name="Hayashi T."/>
            <person name="Kogure K."/>
        </authorList>
    </citation>
    <scope>NUCLEOTIDE SEQUENCE [LARGE SCALE GENOMIC DNA]</scope>
    <source>
        <strain evidence="1 2">1p05MA</strain>
    </source>
</reference>
<sequence>MTRVTNDPAVDLDATVLTLLDGLEAPDPAVRDEGSTWPLIDLVTSGTLDDQRLRTLGESLVKRLEHPRVEARSFAALVLAYVVRAGVEEPGWFSRFARWYVTEREVTGYDPQRGWVHVVAHGADALAAFGHTARRPRHVLDAAVERMLNPEPSVWREQEDDRLGYAIAVTLANSQLSAEDAVAWLDPVRHAFAAGEPGPVPPFATNTMRTLRMVHLLIATRLLYADTELSVSNAEAVREALADVLHVVTPWMWRATRN</sequence>
<dbReference type="AlphaFoldDB" id="A0A1R1LJQ7"/>
<comment type="caution">
    <text evidence="1">The sequence shown here is derived from an EMBL/GenBank/DDBJ whole genome shotgun (WGS) entry which is preliminary data.</text>
</comment>
<dbReference type="EMBL" id="MRDE01000016">
    <property type="protein sequence ID" value="OMH27770.1"/>
    <property type="molecule type" value="Genomic_DNA"/>
</dbReference>
<evidence type="ECO:0000313" key="1">
    <source>
        <dbReference type="EMBL" id="OMH27770.1"/>
    </source>
</evidence>
<keyword evidence="2" id="KW-1185">Reference proteome</keyword>
<organism evidence="1 2">
    <name type="scientific">Tersicoccus phoenicis</name>
    <dbReference type="NCBI Taxonomy" id="554083"/>
    <lineage>
        <taxon>Bacteria</taxon>
        <taxon>Bacillati</taxon>
        <taxon>Actinomycetota</taxon>
        <taxon>Actinomycetes</taxon>
        <taxon>Micrococcales</taxon>
        <taxon>Micrococcaceae</taxon>
        <taxon>Tersicoccus</taxon>
    </lineage>
</organism>
<dbReference type="STRING" id="554083.BKD30_03090"/>
<evidence type="ECO:0008006" key="3">
    <source>
        <dbReference type="Google" id="ProtNLM"/>
    </source>
</evidence>
<accession>A0A1R1LJQ7</accession>
<dbReference type="Proteomes" id="UP000187085">
    <property type="component" value="Unassembled WGS sequence"/>
</dbReference>
<evidence type="ECO:0000313" key="2">
    <source>
        <dbReference type="Proteomes" id="UP000187085"/>
    </source>
</evidence>
<protein>
    <recommendedName>
        <fullName evidence="3">DUF2785 domain-containing protein</fullName>
    </recommendedName>
</protein>
<dbReference type="InterPro" id="IPR021247">
    <property type="entry name" value="DUF2785"/>
</dbReference>